<dbReference type="STRING" id="1149755.A0A2J6RNA3"/>
<dbReference type="AlphaFoldDB" id="A0A2J6RNA3"/>
<dbReference type="InterPro" id="IPR050425">
    <property type="entry name" value="NAD(P)_dehydrat-like"/>
</dbReference>
<evidence type="ECO:0000313" key="5">
    <source>
        <dbReference type="Proteomes" id="UP000235786"/>
    </source>
</evidence>
<comment type="similarity">
    <text evidence="2">Belongs to the NAD(P)-dependent epimerase/dehydratase family. Dihydroflavonol-4-reductase subfamily.</text>
</comment>
<gene>
    <name evidence="4" type="ORF">L207DRAFT_554842</name>
</gene>
<organism evidence="4 5">
    <name type="scientific">Hyaloscypha variabilis (strain UAMH 11265 / GT02V1 / F)</name>
    <name type="common">Meliniomyces variabilis</name>
    <dbReference type="NCBI Taxonomy" id="1149755"/>
    <lineage>
        <taxon>Eukaryota</taxon>
        <taxon>Fungi</taxon>
        <taxon>Dikarya</taxon>
        <taxon>Ascomycota</taxon>
        <taxon>Pezizomycotina</taxon>
        <taxon>Leotiomycetes</taxon>
        <taxon>Helotiales</taxon>
        <taxon>Hyaloscyphaceae</taxon>
        <taxon>Hyaloscypha</taxon>
        <taxon>Hyaloscypha variabilis</taxon>
    </lineage>
</organism>
<protein>
    <submittedName>
        <fullName evidence="4">NAD(P)-binding protein</fullName>
    </submittedName>
</protein>
<dbReference type="InterPro" id="IPR001509">
    <property type="entry name" value="Epimerase_deHydtase"/>
</dbReference>
<keyword evidence="5" id="KW-1185">Reference proteome</keyword>
<dbReference type="FunFam" id="3.40.50.720:FF:000426">
    <property type="entry name" value="Aldehyde reductase 2"/>
    <property type="match status" value="1"/>
</dbReference>
<dbReference type="InterPro" id="IPR036291">
    <property type="entry name" value="NAD(P)-bd_dom_sf"/>
</dbReference>
<sequence>MAPAIPLDSVVLVTGVNGFIGSHIADQFLQAGYKVRGTVRKASKADGLKALWEKKYGPGQFEVVEVPEMAVKGAFDEAVKGVSGICHAAYNLSWTPDPNVLIPEVHTTITELLRSAAAEPSVKRFIYTSSISACWTAVPNEEIKIDENTWDEESIKKAWAPPPYTLERSHIVYSAGKVMSEQTVWKFVKEQRPNFVVNSILPNMNWGAVLDPSQPASTSSQGSSSNFIPMLYLGDPQFAQMFPPQYYINVKDDARLHVAALTFEDVANERIFAMADKFTWNEVMRVLRKLRPDHKFIEDFTDEKDRDLSTVPNQRGAELLKRMGRPGYTSLEETLADNISAL</sequence>
<dbReference type="OrthoDB" id="2735536at2759"/>
<name>A0A2J6RNA3_HYAVF</name>
<keyword evidence="1" id="KW-0560">Oxidoreductase</keyword>
<dbReference type="PANTHER" id="PTHR10366">
    <property type="entry name" value="NAD DEPENDENT EPIMERASE/DEHYDRATASE"/>
    <property type="match status" value="1"/>
</dbReference>
<dbReference type="EMBL" id="KZ613946">
    <property type="protein sequence ID" value="PMD39988.1"/>
    <property type="molecule type" value="Genomic_DNA"/>
</dbReference>
<dbReference type="PANTHER" id="PTHR10366:SF562">
    <property type="entry name" value="ALDEHYDE REDUCTASE II (AFU_ORTHOLOGUE AFUA_1G11360)"/>
    <property type="match status" value="1"/>
</dbReference>
<dbReference type="SUPFAM" id="SSF51735">
    <property type="entry name" value="NAD(P)-binding Rossmann-fold domains"/>
    <property type="match status" value="1"/>
</dbReference>
<feature type="domain" description="NAD-dependent epimerase/dehydratase" evidence="3">
    <location>
        <begin position="11"/>
        <end position="203"/>
    </location>
</feature>
<dbReference type="Gene3D" id="3.40.50.720">
    <property type="entry name" value="NAD(P)-binding Rossmann-like Domain"/>
    <property type="match status" value="1"/>
</dbReference>
<evidence type="ECO:0000259" key="3">
    <source>
        <dbReference type="Pfam" id="PF01370"/>
    </source>
</evidence>
<evidence type="ECO:0000256" key="2">
    <source>
        <dbReference type="ARBA" id="ARBA00023445"/>
    </source>
</evidence>
<dbReference type="Pfam" id="PF01370">
    <property type="entry name" value="Epimerase"/>
    <property type="match status" value="1"/>
</dbReference>
<dbReference type="Proteomes" id="UP000235786">
    <property type="component" value="Unassembled WGS sequence"/>
</dbReference>
<accession>A0A2J6RNA3</accession>
<evidence type="ECO:0000256" key="1">
    <source>
        <dbReference type="ARBA" id="ARBA00023002"/>
    </source>
</evidence>
<evidence type="ECO:0000313" key="4">
    <source>
        <dbReference type="EMBL" id="PMD39988.1"/>
    </source>
</evidence>
<reference evidence="4 5" key="1">
    <citation type="submission" date="2016-04" db="EMBL/GenBank/DDBJ databases">
        <title>A degradative enzymes factory behind the ericoid mycorrhizal symbiosis.</title>
        <authorList>
            <consortium name="DOE Joint Genome Institute"/>
            <person name="Martino E."/>
            <person name="Morin E."/>
            <person name="Grelet G."/>
            <person name="Kuo A."/>
            <person name="Kohler A."/>
            <person name="Daghino S."/>
            <person name="Barry K."/>
            <person name="Choi C."/>
            <person name="Cichocki N."/>
            <person name="Clum A."/>
            <person name="Copeland A."/>
            <person name="Hainaut M."/>
            <person name="Haridas S."/>
            <person name="Labutti K."/>
            <person name="Lindquist E."/>
            <person name="Lipzen A."/>
            <person name="Khouja H.-R."/>
            <person name="Murat C."/>
            <person name="Ohm R."/>
            <person name="Olson A."/>
            <person name="Spatafora J."/>
            <person name="Veneault-Fourrey C."/>
            <person name="Henrissat B."/>
            <person name="Grigoriev I."/>
            <person name="Martin F."/>
            <person name="Perotto S."/>
        </authorList>
    </citation>
    <scope>NUCLEOTIDE SEQUENCE [LARGE SCALE GENOMIC DNA]</scope>
    <source>
        <strain evidence="4 5">F</strain>
    </source>
</reference>
<proteinExistence type="inferred from homology"/>
<dbReference type="GO" id="GO:0016616">
    <property type="term" value="F:oxidoreductase activity, acting on the CH-OH group of donors, NAD or NADP as acceptor"/>
    <property type="evidence" value="ECO:0007669"/>
    <property type="project" value="TreeGrafter"/>
</dbReference>